<reference evidence="1" key="1">
    <citation type="submission" date="2021-08" db="EMBL/GenBank/DDBJ databases">
        <authorList>
            <person name="Nwanade C."/>
            <person name="Wang M."/>
            <person name="Masoudi A."/>
            <person name="Yu Z."/>
            <person name="Liu J."/>
        </authorList>
    </citation>
    <scope>NUCLEOTIDE SEQUENCE</scope>
    <source>
        <strain evidence="1">S141</strain>
    </source>
</reference>
<name>A0ABY5WVA4_LEICA</name>
<evidence type="ECO:0000313" key="2">
    <source>
        <dbReference type="Proteomes" id="UP001058184"/>
    </source>
</evidence>
<keyword evidence="2" id="KW-1185">Reference proteome</keyword>
<gene>
    <name evidence="1" type="ORF">K3722_16460</name>
</gene>
<dbReference type="EMBL" id="CP081078">
    <property type="protein sequence ID" value="UWQ58058.1"/>
    <property type="molecule type" value="Genomic_DNA"/>
</dbReference>
<sequence length="77" mass="8864">MRWSMLRPSRWKRGKAINLFHCNLPRLSVDIDPTYLLVQLRKESLSGISTGLGRITEKITTLKLPDVSAAKFLFSQY</sequence>
<dbReference type="RefSeq" id="WP_311199206.1">
    <property type="nucleotide sequence ID" value="NZ_CP081078.1"/>
</dbReference>
<accession>A0ABY5WVA4</accession>
<proteinExistence type="predicted"/>
<protein>
    <submittedName>
        <fullName evidence="1">Uncharacterized protein</fullName>
    </submittedName>
</protein>
<organism evidence="1 2">
    <name type="scientific">Leisingera caerulea</name>
    <name type="common">Phaeobacter caeruleus</name>
    <dbReference type="NCBI Taxonomy" id="506591"/>
    <lineage>
        <taxon>Bacteria</taxon>
        <taxon>Pseudomonadati</taxon>
        <taxon>Pseudomonadota</taxon>
        <taxon>Alphaproteobacteria</taxon>
        <taxon>Rhodobacterales</taxon>
        <taxon>Roseobacteraceae</taxon>
        <taxon>Leisingera</taxon>
    </lineage>
</organism>
<dbReference type="Proteomes" id="UP001058184">
    <property type="component" value="Chromosome"/>
</dbReference>
<evidence type="ECO:0000313" key="1">
    <source>
        <dbReference type="EMBL" id="UWQ58058.1"/>
    </source>
</evidence>